<keyword evidence="4" id="KW-0408">Iron</keyword>
<comment type="cofactor">
    <cofactor evidence="6">
        <name>[2Fe-2S] cluster</name>
        <dbReference type="ChEBI" id="CHEBI:190135"/>
    </cofactor>
</comment>
<dbReference type="Gene3D" id="3.10.20.30">
    <property type="match status" value="1"/>
</dbReference>
<dbReference type="GO" id="GO:0046872">
    <property type="term" value="F:metal ion binding"/>
    <property type="evidence" value="ECO:0007669"/>
    <property type="project" value="UniProtKB-KW"/>
</dbReference>
<organism evidence="8 9">
    <name type="scientific">Novosphingobium fluoreni</name>
    <dbReference type="NCBI Taxonomy" id="1391222"/>
    <lineage>
        <taxon>Bacteria</taxon>
        <taxon>Pseudomonadati</taxon>
        <taxon>Pseudomonadota</taxon>
        <taxon>Alphaproteobacteria</taxon>
        <taxon>Sphingomonadales</taxon>
        <taxon>Sphingomonadaceae</taxon>
        <taxon>Novosphingobium</taxon>
    </lineage>
</organism>
<protein>
    <submittedName>
        <fullName evidence="8">2Fe-2S ferredoxin</fullName>
    </submittedName>
</protein>
<dbReference type="Proteomes" id="UP000561459">
    <property type="component" value="Unassembled WGS sequence"/>
</dbReference>
<dbReference type="EMBL" id="JACIDY010000008">
    <property type="protein sequence ID" value="MBB3941376.1"/>
    <property type="molecule type" value="Genomic_DNA"/>
</dbReference>
<dbReference type="GO" id="GO:0140647">
    <property type="term" value="P:P450-containing electron transport chain"/>
    <property type="evidence" value="ECO:0007669"/>
    <property type="project" value="InterPro"/>
</dbReference>
<dbReference type="PANTHER" id="PTHR23426:SF65">
    <property type="entry name" value="FERREDOXIN-2, MITOCHONDRIAL"/>
    <property type="match status" value="1"/>
</dbReference>
<dbReference type="InterPro" id="IPR012675">
    <property type="entry name" value="Beta-grasp_dom_sf"/>
</dbReference>
<evidence type="ECO:0000256" key="1">
    <source>
        <dbReference type="ARBA" id="ARBA00010914"/>
    </source>
</evidence>
<evidence type="ECO:0000256" key="5">
    <source>
        <dbReference type="ARBA" id="ARBA00023014"/>
    </source>
</evidence>
<dbReference type="AlphaFoldDB" id="A0A7W6C0R7"/>
<evidence type="ECO:0000256" key="4">
    <source>
        <dbReference type="ARBA" id="ARBA00023004"/>
    </source>
</evidence>
<keyword evidence="2" id="KW-0001">2Fe-2S</keyword>
<dbReference type="InterPro" id="IPR001041">
    <property type="entry name" value="2Fe-2S_ferredoxin-type"/>
</dbReference>
<feature type="domain" description="2Fe-2S ferredoxin-type" evidence="7">
    <location>
        <begin position="1"/>
        <end position="107"/>
    </location>
</feature>
<evidence type="ECO:0000256" key="2">
    <source>
        <dbReference type="ARBA" id="ARBA00022714"/>
    </source>
</evidence>
<dbReference type="CDD" id="cd00207">
    <property type="entry name" value="fer2"/>
    <property type="match status" value="1"/>
</dbReference>
<sequence>MKITFRMGPDENREVPFEEGETVMRVAVENGIDGITGDCGGGCACATCHVYIDEAWIDRVGVPEPDSTEACMIEVAPADPKPTSRLGCQIVLNAALDGLVVEVPEGQ</sequence>
<evidence type="ECO:0000313" key="9">
    <source>
        <dbReference type="Proteomes" id="UP000561459"/>
    </source>
</evidence>
<comment type="similarity">
    <text evidence="1">Belongs to the adrenodoxin/putidaredoxin family.</text>
</comment>
<evidence type="ECO:0000259" key="7">
    <source>
        <dbReference type="PROSITE" id="PS51085"/>
    </source>
</evidence>
<gene>
    <name evidence="8" type="ORF">GGR39_003052</name>
</gene>
<dbReference type="GO" id="GO:0051537">
    <property type="term" value="F:2 iron, 2 sulfur cluster binding"/>
    <property type="evidence" value="ECO:0007669"/>
    <property type="project" value="UniProtKB-KW"/>
</dbReference>
<dbReference type="Pfam" id="PF00111">
    <property type="entry name" value="Fer2"/>
    <property type="match status" value="1"/>
</dbReference>
<dbReference type="PROSITE" id="PS51085">
    <property type="entry name" value="2FE2S_FER_2"/>
    <property type="match status" value="1"/>
</dbReference>
<evidence type="ECO:0000313" key="8">
    <source>
        <dbReference type="EMBL" id="MBB3941376.1"/>
    </source>
</evidence>
<reference evidence="8 9" key="1">
    <citation type="submission" date="2020-08" db="EMBL/GenBank/DDBJ databases">
        <title>Genomic Encyclopedia of Type Strains, Phase IV (KMG-IV): sequencing the most valuable type-strain genomes for metagenomic binning, comparative biology and taxonomic classification.</title>
        <authorList>
            <person name="Goeker M."/>
        </authorList>
    </citation>
    <scope>NUCLEOTIDE SEQUENCE [LARGE SCALE GENOMIC DNA]</scope>
    <source>
        <strain evidence="8 9">DSM 27568</strain>
    </source>
</reference>
<dbReference type="RefSeq" id="WP_183618144.1">
    <property type="nucleotide sequence ID" value="NZ_JACIDY010000008.1"/>
</dbReference>
<dbReference type="GO" id="GO:0009055">
    <property type="term" value="F:electron transfer activity"/>
    <property type="evidence" value="ECO:0007669"/>
    <property type="project" value="TreeGrafter"/>
</dbReference>
<dbReference type="InterPro" id="IPR001055">
    <property type="entry name" value="Adrenodoxin-like"/>
</dbReference>
<dbReference type="SUPFAM" id="SSF54292">
    <property type="entry name" value="2Fe-2S ferredoxin-like"/>
    <property type="match status" value="1"/>
</dbReference>
<accession>A0A7W6C0R7</accession>
<dbReference type="InterPro" id="IPR036010">
    <property type="entry name" value="2Fe-2S_ferredoxin-like_sf"/>
</dbReference>
<dbReference type="PANTHER" id="PTHR23426">
    <property type="entry name" value="FERREDOXIN/ADRENODOXIN"/>
    <property type="match status" value="1"/>
</dbReference>
<evidence type="ECO:0000256" key="6">
    <source>
        <dbReference type="ARBA" id="ARBA00034078"/>
    </source>
</evidence>
<keyword evidence="3" id="KW-0479">Metal-binding</keyword>
<evidence type="ECO:0000256" key="3">
    <source>
        <dbReference type="ARBA" id="ARBA00022723"/>
    </source>
</evidence>
<keyword evidence="5" id="KW-0411">Iron-sulfur</keyword>
<keyword evidence="9" id="KW-1185">Reference proteome</keyword>
<name>A0A7W6C0R7_9SPHN</name>
<proteinExistence type="inferred from homology"/>
<comment type="caution">
    <text evidence="8">The sequence shown here is derived from an EMBL/GenBank/DDBJ whole genome shotgun (WGS) entry which is preliminary data.</text>
</comment>